<keyword evidence="4" id="KW-1185">Reference proteome</keyword>
<organism evidence="3 4">
    <name type="scientific">Streptomyces shaanxiensis</name>
    <dbReference type="NCBI Taxonomy" id="653357"/>
    <lineage>
        <taxon>Bacteria</taxon>
        <taxon>Bacillati</taxon>
        <taxon>Actinomycetota</taxon>
        <taxon>Actinomycetes</taxon>
        <taxon>Kitasatosporales</taxon>
        <taxon>Streptomycetaceae</taxon>
        <taxon>Streptomyces</taxon>
    </lineage>
</organism>
<accession>A0ABP7VQA9</accession>
<dbReference type="Proteomes" id="UP001499984">
    <property type="component" value="Unassembled WGS sequence"/>
</dbReference>
<keyword evidence="1" id="KW-0560">Oxidoreductase</keyword>
<evidence type="ECO:0000256" key="1">
    <source>
        <dbReference type="ARBA" id="ARBA00023002"/>
    </source>
</evidence>
<evidence type="ECO:0000259" key="2">
    <source>
        <dbReference type="Pfam" id="PF00171"/>
    </source>
</evidence>
<evidence type="ECO:0000313" key="3">
    <source>
        <dbReference type="EMBL" id="GAA4072179.1"/>
    </source>
</evidence>
<protein>
    <recommendedName>
        <fullName evidence="2">Aldehyde dehydrogenase domain-containing protein</fullName>
    </recommendedName>
</protein>
<name>A0ABP7VQA9_9ACTN</name>
<dbReference type="InterPro" id="IPR015590">
    <property type="entry name" value="Aldehyde_DH_dom"/>
</dbReference>
<gene>
    <name evidence="3" type="ORF">GCM10022233_56620</name>
</gene>
<comment type="caution">
    <text evidence="3">The sequence shown here is derived from an EMBL/GenBank/DDBJ whole genome shotgun (WGS) entry which is preliminary data.</text>
</comment>
<feature type="domain" description="Aldehyde dehydrogenase" evidence="2">
    <location>
        <begin position="8"/>
        <end position="59"/>
    </location>
</feature>
<proteinExistence type="predicted"/>
<dbReference type="EMBL" id="BAAAZY010000013">
    <property type="protein sequence ID" value="GAA4072179.1"/>
    <property type="molecule type" value="Genomic_DNA"/>
</dbReference>
<evidence type="ECO:0000313" key="4">
    <source>
        <dbReference type="Proteomes" id="UP001499984"/>
    </source>
</evidence>
<reference evidence="4" key="1">
    <citation type="journal article" date="2019" name="Int. J. Syst. Evol. Microbiol.">
        <title>The Global Catalogue of Microorganisms (GCM) 10K type strain sequencing project: providing services to taxonomists for standard genome sequencing and annotation.</title>
        <authorList>
            <consortium name="The Broad Institute Genomics Platform"/>
            <consortium name="The Broad Institute Genome Sequencing Center for Infectious Disease"/>
            <person name="Wu L."/>
            <person name="Ma J."/>
        </authorList>
    </citation>
    <scope>NUCLEOTIDE SEQUENCE [LARGE SCALE GENOMIC DNA]</scope>
    <source>
        <strain evidence="4">JCM 16925</strain>
    </source>
</reference>
<dbReference type="SUPFAM" id="SSF53720">
    <property type="entry name" value="ALDH-like"/>
    <property type="match status" value="1"/>
</dbReference>
<sequence>MTSRRGIRAARRDVEEALAATLEAFLTWRTTPAPRRGELIRRLGELLRENKRDLADLITI</sequence>
<dbReference type="InterPro" id="IPR016162">
    <property type="entry name" value="Ald_DH_N"/>
</dbReference>
<dbReference type="Gene3D" id="3.40.605.10">
    <property type="entry name" value="Aldehyde Dehydrogenase, Chain A, domain 1"/>
    <property type="match status" value="1"/>
</dbReference>
<dbReference type="InterPro" id="IPR016161">
    <property type="entry name" value="Ald_DH/histidinol_DH"/>
</dbReference>
<dbReference type="Pfam" id="PF00171">
    <property type="entry name" value="Aldedh"/>
    <property type="match status" value="1"/>
</dbReference>